<name>A0ACC7P5F8_9BACL</name>
<evidence type="ECO:0000313" key="1">
    <source>
        <dbReference type="EMBL" id="MFM9331655.1"/>
    </source>
</evidence>
<accession>A0ACC7P5F8</accession>
<dbReference type="EMBL" id="JBJURJ010000020">
    <property type="protein sequence ID" value="MFM9331655.1"/>
    <property type="molecule type" value="Genomic_DNA"/>
</dbReference>
<protein>
    <submittedName>
        <fullName evidence="1">Fibronectin type III domain-containing protein</fullName>
    </submittedName>
</protein>
<organism evidence="1 2">
    <name type="scientific">Paenibacillus mesotrionivorans</name>
    <dbReference type="NCBI Taxonomy" id="3160968"/>
    <lineage>
        <taxon>Bacteria</taxon>
        <taxon>Bacillati</taxon>
        <taxon>Bacillota</taxon>
        <taxon>Bacilli</taxon>
        <taxon>Bacillales</taxon>
        <taxon>Paenibacillaceae</taxon>
        <taxon>Paenibacillus</taxon>
    </lineage>
</organism>
<evidence type="ECO:0000313" key="2">
    <source>
        <dbReference type="Proteomes" id="UP001631969"/>
    </source>
</evidence>
<dbReference type="Proteomes" id="UP001631969">
    <property type="component" value="Unassembled WGS sequence"/>
</dbReference>
<sequence length="1824" mass="197449">MVPETSSPNNTISEEITPNVIPLIDSNSSSEFVFPFPTPESNVTQATYRDVNVEALKIPRPRTELTDKRDRFSKTFLNPDGTTTVQSAVYSLHYLDKGAWKEINTTLRQDRSDGKNTYSMLANRFNIRLNDQSSKQSVTFSVSDQSVTYRSLSMKNVTGVVYDNTVIYNEVWKSTDLEYQVQNDQLKMELQLKDNKAPKTFSFQIDAQNVTYDLNPDGSIDFMNQNGEVAFRIPRMWVKDSTSDTLMYDRLKVSLNQLKGKNILTVTLDDTGLQYPVTIDPTTEIPTFGQNHWLFLKSDGTVLAWGDNQYGQVGDGTTETRPGPVPVAGLTNVRSVYIGNGNSYAIKQDGTVWAWGRNNNGQLGNGSKVAKLIPTQVNGLTNVTSLAVNTDHVLALKEDGTVWAWGRNLYSELGNGKWDTSLIPVQSIGLDNIKAIAASYMASMALKKDGTVWVWGYASPSGMLPLQLQGISNIIDISAGHTFYAVLKADGSVWAWGNNDEGQIDIAGRSWIDMPIQVIGLDNVKDISLGHSHTLALKSNGTIWSWGANDFGQLGNGTTSFSYTPIQINDLSNVRLIQTSAYTNRSFAILDDNTMWMWGGDSTVYNTLPVLYTVPGLGPDTIPPSTPSAFTFTNYSVNEISFHWQASTDNIGVVAYDIYLDNNVIKTVDSQLKECTINGLVTNVLYNFSIKARDAAGNSSVASSLSVYTDTISPTAPSNLKITNPNPTSASLSWDPSTDNFGVSHYTIDVRDSMGNLIATNLRTTNGSITNYTVTDLNPDLVYFFNVFAIDTSGNISNPSVIERSILIDQEAPTKPTLSMTNRTSTSISISWTASTDAFGIKAYDIYHEATLLATVAGNITSHQIIVASLPLDPKTTFKLSVKARDGAGNVSTASNVIITNTDLTAPSAPTNFRIVDQIPGSVSLSWNASSDEFGVTNYEIYASNRMGLPSRLLTTNGATSFIVTGLPPSIKYEINVKAIDFAGNKSVPSNSVSAQGSEYPPTIPKNLTAKVKTESSIYLSWDSSSDENGIIDYEIYNGSTLLVNSNSSNYTLTGLQANTTYVLSVRAKDGVGYFSGLSSAVTVTTDVTPPTTPGLLRALSSIGKNISLIWDASIDNLGVVGYEIYSGNSLIATSSGTGTSYTLSGMAVNKTYTLSIKAKDAAGNLSLASNTITVITDDVAPTAPKQLKVVPLNETSLSLSWIGSMDYYGIAAYEIYNGSEYLTTSVGTATTFTLTGLKANTVYSLSIKARDAAGNLSDASNVVLSGTDLSVPTPPNSFKATGCTATSISLSWAPSYDNVGVAGYNIYHGTVLIATSSGTGTTYTISGLTEDTFYSLTVKAWDAAGNLSIPSQTLVVSTDGKAPTAPQDLEVSQKTDSNVTLIWKPSTDNIGIASYDIYNGTTFLAFAGTATTYTFKFAKNTIYNLTVKARDAAGNISTASNIVTINTDVSYPTEPYGLTVLNRTETTIDLSWEASTDNFEVVGYKIFAKINDVRTLLATSMGKDTKYLLTGLKPNTMHILYIAAFDAAGNESVWSNPVHVSTDLTPPTAPTSLSAHIINQKNVKLTWTASTDNVEVIGYDIYLGSQFVESANVIAGQTVVEAVITGLTPSLQYSFSVKAKDAAGNIASSEILLTLRQEYIYDKAGRLSATRIVPVGYIIDYRYDKNGNLLKKVTTNSLLMDSSFEKGGDYWYFYSPNTTLDSTKVTEGKNSIKFSSSTPLNKKTIVQDTQLIEVSPNTTYTLSAMIQDNLSSGSFYVSVKEVEPNMATWEYGVMLSSTKKGQQVWDQPSIQFTTHSATVRLRIEITADSNAVGEAYIDQIVLQ</sequence>
<reference evidence="1" key="1">
    <citation type="submission" date="2024-12" db="EMBL/GenBank/DDBJ databases">
        <authorList>
            <person name="Wu N."/>
        </authorList>
    </citation>
    <scope>NUCLEOTIDE SEQUENCE</scope>
    <source>
        <strain evidence="1">P15</strain>
    </source>
</reference>
<keyword evidence="2" id="KW-1185">Reference proteome</keyword>
<gene>
    <name evidence="1" type="ORF">ACI1P1_25475</name>
</gene>
<comment type="caution">
    <text evidence="1">The sequence shown here is derived from an EMBL/GenBank/DDBJ whole genome shotgun (WGS) entry which is preliminary data.</text>
</comment>
<proteinExistence type="predicted"/>